<protein>
    <recommendedName>
        <fullName evidence="4">Curlin subunit CsgB</fullName>
    </recommendedName>
</protein>
<dbReference type="EMBL" id="AP012279">
    <property type="protein sequence ID" value="BAL76186.1"/>
    <property type="molecule type" value="Genomic_DNA"/>
</dbReference>
<name>A0AAI8MCP6_9BRAD</name>
<evidence type="ECO:0000313" key="2">
    <source>
        <dbReference type="EMBL" id="BAL76186.1"/>
    </source>
</evidence>
<evidence type="ECO:0000256" key="1">
    <source>
        <dbReference type="SAM" id="SignalP"/>
    </source>
</evidence>
<accession>A0AAI8MCP6</accession>
<keyword evidence="3" id="KW-1185">Reference proteome</keyword>
<evidence type="ECO:0008006" key="4">
    <source>
        <dbReference type="Google" id="ProtNLM"/>
    </source>
</evidence>
<organism evidence="2 3">
    <name type="scientific">Bradyrhizobium cosmicum</name>
    <dbReference type="NCBI Taxonomy" id="1404864"/>
    <lineage>
        <taxon>Bacteria</taxon>
        <taxon>Pseudomonadati</taxon>
        <taxon>Pseudomonadota</taxon>
        <taxon>Alphaproteobacteria</taxon>
        <taxon>Hyphomicrobiales</taxon>
        <taxon>Nitrobacteraceae</taxon>
        <taxon>Bradyrhizobium</taxon>
    </lineage>
</organism>
<evidence type="ECO:0000313" key="3">
    <source>
        <dbReference type="Proteomes" id="UP000007886"/>
    </source>
</evidence>
<reference evidence="2 3" key="1">
    <citation type="journal article" date="2012" name="Microbes Environ.">
        <title>Complete genome sequence of Bradyrhizobium sp. S23321: insights into symbiosis evolution in soil oligotrophs.</title>
        <authorList>
            <person name="Okubo T."/>
            <person name="Tsukui T."/>
            <person name="Maita H."/>
            <person name="Okamoto S."/>
            <person name="Oshima K."/>
            <person name="Fujisawa T."/>
            <person name="Saito A."/>
            <person name="Futamata H."/>
            <person name="Hattori R."/>
            <person name="Shimomura Y."/>
            <person name="Haruta S."/>
            <person name="Morimoto S."/>
            <person name="Wang Y."/>
            <person name="Sakai Y."/>
            <person name="Hattori M."/>
            <person name="Aizawa S."/>
            <person name="Nagashima K.V.P."/>
            <person name="Masuda S."/>
            <person name="Hattori T."/>
            <person name="Yamashita A."/>
            <person name="Bao Z."/>
            <person name="Hayatsu M."/>
            <person name="Kajiya-Kanegae H."/>
            <person name="Yoshinaga I."/>
            <person name="Sakamoto K."/>
            <person name="Toyota K."/>
            <person name="Nakao M."/>
            <person name="Kohara M."/>
            <person name="Anda M."/>
            <person name="Niwa R."/>
            <person name="Jung-Hwan P."/>
            <person name="Sameshima-Saito R."/>
            <person name="Tokuda S."/>
            <person name="Yamamoto S."/>
            <person name="Yamamoto S."/>
            <person name="Yokoyama T."/>
            <person name="Akutsu T."/>
            <person name="Nakamura Y."/>
            <person name="Nakahira-Yanaka Y."/>
            <person name="Takada Hoshino Y."/>
            <person name="Hirakawa H."/>
            <person name="Mitsui H."/>
            <person name="Terasawa K."/>
            <person name="Itakura M."/>
            <person name="Sato S."/>
            <person name="Ikeda-Ohtsubo W."/>
            <person name="Sakakura N."/>
            <person name="Kaminuma E."/>
            <person name="Minamisawa K."/>
        </authorList>
    </citation>
    <scope>NUCLEOTIDE SEQUENCE [LARGE SCALE GENOMIC DNA]</scope>
    <source>
        <strain evidence="2 3">S23321</strain>
    </source>
</reference>
<keyword evidence="1" id="KW-0732">Signal</keyword>
<sequence length="132" mass="13307">MRKLFFASVAVFALSSAAQAANTANTVQIGGANSSSVTQNGVTNDTSNTTQLGFFNSATTSQGLATPSLNNASTVTQVGGIVNTATTMQNAFGGNSSSISQSSFPLLPPSNSATVGQNSILLFGNTSVINQH</sequence>
<feature type="chain" id="PRO_5042609869" description="Curlin subunit CsgB" evidence="1">
    <location>
        <begin position="21"/>
        <end position="132"/>
    </location>
</feature>
<dbReference type="AlphaFoldDB" id="A0AAI8MCP6"/>
<dbReference type="RefSeq" id="WP_015685488.1">
    <property type="nucleotide sequence ID" value="NC_017082.1"/>
</dbReference>
<dbReference type="Proteomes" id="UP000007886">
    <property type="component" value="Chromosome"/>
</dbReference>
<feature type="signal peptide" evidence="1">
    <location>
        <begin position="1"/>
        <end position="20"/>
    </location>
</feature>
<proteinExistence type="predicted"/>
<dbReference type="KEGG" id="brs:S23_29790"/>
<gene>
    <name evidence="2" type="primary">csgA</name>
    <name evidence="2" type="ORF">S23_29790</name>
</gene>